<keyword evidence="2" id="KW-1185">Reference proteome</keyword>
<evidence type="ECO:0000313" key="1">
    <source>
        <dbReference type="EMBL" id="GBF89215.1"/>
    </source>
</evidence>
<dbReference type="InParanoid" id="A0A2V0NWM3"/>
<dbReference type="Proteomes" id="UP000247498">
    <property type="component" value="Unassembled WGS sequence"/>
</dbReference>
<gene>
    <name evidence="1" type="ORF">Rsub_01932</name>
</gene>
<comment type="caution">
    <text evidence="1">The sequence shown here is derived from an EMBL/GenBank/DDBJ whole genome shotgun (WGS) entry which is preliminary data.</text>
</comment>
<dbReference type="EMBL" id="BDRX01000008">
    <property type="protein sequence ID" value="GBF89215.1"/>
    <property type="molecule type" value="Genomic_DNA"/>
</dbReference>
<reference evidence="1 2" key="1">
    <citation type="journal article" date="2018" name="Sci. Rep.">
        <title>Raphidocelis subcapitata (=Pseudokirchneriella subcapitata) provides an insight into genome evolution and environmental adaptations in the Sphaeropleales.</title>
        <authorList>
            <person name="Suzuki S."/>
            <person name="Yamaguchi H."/>
            <person name="Nakajima N."/>
            <person name="Kawachi M."/>
        </authorList>
    </citation>
    <scope>NUCLEOTIDE SEQUENCE [LARGE SCALE GENOMIC DNA]</scope>
    <source>
        <strain evidence="1 2">NIES-35</strain>
    </source>
</reference>
<accession>A0A2V0NWM3</accession>
<dbReference type="OrthoDB" id="562581at2759"/>
<protein>
    <submittedName>
        <fullName evidence="1">Uncharacterized protein</fullName>
    </submittedName>
</protein>
<sequence length="401" mass="40662">MEFDRDIAYASVTATSPATLCPGTPSAAVSFAVVLTHAADNLDAVLLDSTSQQEVADAVCDAVPADATNKNWAVSCTGAPVGGSYVVSVVATSARGCTYDLGADASAVATVSAYDYTLNAGADISTFTCIGGGLGKATITVQATGLSGAAFSAVAQGASCTQTAAPGVVFECTGLPAGSTEVFVTAIKSGCTLSDSVIVTVDVQPCCYTRTIGYWSTHGEEMKPWLAAAPIKLWGRSFSVDGMTASTTAKKCSSDSPDALRVLCVPGQKACSAAQLARQCIGALVNERITAKCGNADNCFATANIDRARLNACCGESGPAPSGTVGQACINDVNAFNQDKSAIGNTCAASELPQGGPGVTQKVCNDYSTAFSKATATQFCEQGFCSTSPTGVWGHRRLLDA</sequence>
<dbReference type="AlphaFoldDB" id="A0A2V0NWM3"/>
<proteinExistence type="predicted"/>
<name>A0A2V0NWM3_9CHLO</name>
<organism evidence="1 2">
    <name type="scientific">Raphidocelis subcapitata</name>
    <dbReference type="NCBI Taxonomy" id="307507"/>
    <lineage>
        <taxon>Eukaryota</taxon>
        <taxon>Viridiplantae</taxon>
        <taxon>Chlorophyta</taxon>
        <taxon>core chlorophytes</taxon>
        <taxon>Chlorophyceae</taxon>
        <taxon>CS clade</taxon>
        <taxon>Sphaeropleales</taxon>
        <taxon>Selenastraceae</taxon>
        <taxon>Raphidocelis</taxon>
    </lineage>
</organism>
<evidence type="ECO:0000313" key="2">
    <source>
        <dbReference type="Proteomes" id="UP000247498"/>
    </source>
</evidence>